<feature type="transmembrane region" description="Helical" evidence="1">
    <location>
        <begin position="274"/>
        <end position="297"/>
    </location>
</feature>
<keyword evidence="1" id="KW-0472">Membrane</keyword>
<evidence type="ECO:0000313" key="3">
    <source>
        <dbReference type="Proteomes" id="UP001175271"/>
    </source>
</evidence>
<name>A0AA39HB25_9BILA</name>
<evidence type="ECO:0000313" key="2">
    <source>
        <dbReference type="EMBL" id="KAK0401187.1"/>
    </source>
</evidence>
<reference evidence="2" key="1">
    <citation type="submission" date="2023-06" db="EMBL/GenBank/DDBJ databases">
        <title>Genomic analysis of the entomopathogenic nematode Steinernema hermaphroditum.</title>
        <authorList>
            <person name="Schwarz E.M."/>
            <person name="Heppert J.K."/>
            <person name="Baniya A."/>
            <person name="Schwartz H.T."/>
            <person name="Tan C.-H."/>
            <person name="Antoshechkin I."/>
            <person name="Sternberg P.W."/>
            <person name="Goodrich-Blair H."/>
            <person name="Dillman A.R."/>
        </authorList>
    </citation>
    <scope>NUCLEOTIDE SEQUENCE</scope>
    <source>
        <strain evidence="2">PS9179</strain>
        <tissue evidence="2">Whole animal</tissue>
    </source>
</reference>
<feature type="transmembrane region" description="Helical" evidence="1">
    <location>
        <begin position="152"/>
        <end position="170"/>
    </location>
</feature>
<feature type="transmembrane region" description="Helical" evidence="1">
    <location>
        <begin position="238"/>
        <end position="262"/>
    </location>
</feature>
<keyword evidence="1" id="KW-1133">Transmembrane helix</keyword>
<dbReference type="InterPro" id="IPR019422">
    <property type="entry name" value="7TM_GPCR_serpentine_rcpt_Srh"/>
</dbReference>
<keyword evidence="1" id="KW-0812">Transmembrane</keyword>
<feature type="transmembrane region" description="Helical" evidence="1">
    <location>
        <begin position="21"/>
        <end position="43"/>
    </location>
</feature>
<dbReference type="AlphaFoldDB" id="A0AA39HB25"/>
<dbReference type="EMBL" id="JAUCMV010000004">
    <property type="protein sequence ID" value="KAK0401187.1"/>
    <property type="molecule type" value="Genomic_DNA"/>
</dbReference>
<comment type="caution">
    <text evidence="2">The sequence shown here is derived from an EMBL/GenBank/DDBJ whole genome shotgun (WGS) entry which is preliminary data.</text>
</comment>
<feature type="transmembrane region" description="Helical" evidence="1">
    <location>
        <begin position="126"/>
        <end position="145"/>
    </location>
</feature>
<organism evidence="2 3">
    <name type="scientific">Steinernema hermaphroditum</name>
    <dbReference type="NCBI Taxonomy" id="289476"/>
    <lineage>
        <taxon>Eukaryota</taxon>
        <taxon>Metazoa</taxon>
        <taxon>Ecdysozoa</taxon>
        <taxon>Nematoda</taxon>
        <taxon>Chromadorea</taxon>
        <taxon>Rhabditida</taxon>
        <taxon>Tylenchina</taxon>
        <taxon>Panagrolaimomorpha</taxon>
        <taxon>Strongyloidoidea</taxon>
        <taxon>Steinernematidae</taxon>
        <taxon>Steinernema</taxon>
    </lineage>
</organism>
<accession>A0AA39HB25</accession>
<gene>
    <name evidence="2" type="ORF">QR680_015635</name>
</gene>
<dbReference type="Proteomes" id="UP001175271">
    <property type="component" value="Unassembled WGS sequence"/>
</dbReference>
<feature type="transmembrane region" description="Helical" evidence="1">
    <location>
        <begin position="190"/>
        <end position="218"/>
    </location>
</feature>
<protein>
    <submittedName>
        <fullName evidence="2">Uncharacterized protein</fullName>
    </submittedName>
</protein>
<feature type="transmembrane region" description="Helical" evidence="1">
    <location>
        <begin position="55"/>
        <end position="73"/>
    </location>
</feature>
<proteinExistence type="predicted"/>
<feature type="transmembrane region" description="Helical" evidence="1">
    <location>
        <begin position="85"/>
        <end position="106"/>
    </location>
</feature>
<evidence type="ECO:0000256" key="1">
    <source>
        <dbReference type="SAM" id="Phobius"/>
    </source>
</evidence>
<sequence length="320" mass="35724">MKKTSPLRRCFFVVGDVRIGSICIGTLATAIGIHLILKTIISYVINEEMTRPGRLFFGSFYIIVGFLTVCGAVQRRPRFLWPMIAYLTLSALVVIILIIFDLVDVIFQYATTHVGRDQITVMRTDAILGCALLLVLANVAFLKIIWGCYSEIVSTVPLSVLYLASIVFYMEDPQTKRDGYITVCFGSSDLMNVFSIAAFLYVTSVIVLCLAFISRVVWVMKTKMANVSKKTKDMQRMLTITLIVTVSIPIVLGGLPVFLAFYAVSIRVENAAQMFRIIFLASIGQGLTNITSTLLLVKPYRIVILSVFRRKNKNAVVMLL</sequence>
<dbReference type="Pfam" id="PF10318">
    <property type="entry name" value="7TM_GPCR_Srh"/>
    <property type="match status" value="1"/>
</dbReference>
<keyword evidence="3" id="KW-1185">Reference proteome</keyword>